<dbReference type="EMBL" id="MTYI01000063">
    <property type="protein sequence ID" value="PNP54177.1"/>
    <property type="molecule type" value="Genomic_DNA"/>
</dbReference>
<evidence type="ECO:0008006" key="4">
    <source>
        <dbReference type="Google" id="ProtNLM"/>
    </source>
</evidence>
<feature type="region of interest" description="Disordered" evidence="1">
    <location>
        <begin position="122"/>
        <end position="150"/>
    </location>
</feature>
<dbReference type="Proteomes" id="UP000236290">
    <property type="component" value="Unassembled WGS sequence"/>
</dbReference>
<protein>
    <recommendedName>
        <fullName evidence="4">RRM domain-containing protein</fullName>
    </recommendedName>
</protein>
<proteinExistence type="predicted"/>
<sequence>MPSNGNFTTYLRNVMPGDITGDYYILFSNLPFKSTWRQVRDWVSASCNVDFVEVYPFSSSGWIRLKGRDNFMSAKTFMENEPFQDRCIIIECRNETESVNIRFRHTSAAAAARFQLRSNRTRGDQGLSLAPRPSQSPNQGPMPQNRRTHSLAQTEADAVNVADTTPRRANEDVLALANYFIGMTLQSAMQMQNYGLPVALPPYGGGYYAMGNANTSAYYDGGHEEDEAVFADDASQSSY</sequence>
<gene>
    <name evidence="2" type="ORF">THARTR1_05384</name>
</gene>
<organism evidence="2 3">
    <name type="scientific">Trichoderma harzianum</name>
    <name type="common">Hypocrea lixii</name>
    <dbReference type="NCBI Taxonomy" id="5544"/>
    <lineage>
        <taxon>Eukaryota</taxon>
        <taxon>Fungi</taxon>
        <taxon>Dikarya</taxon>
        <taxon>Ascomycota</taxon>
        <taxon>Pezizomycotina</taxon>
        <taxon>Sordariomycetes</taxon>
        <taxon>Hypocreomycetidae</taxon>
        <taxon>Hypocreales</taxon>
        <taxon>Hypocreaceae</taxon>
        <taxon>Trichoderma</taxon>
    </lineage>
</organism>
<evidence type="ECO:0000313" key="3">
    <source>
        <dbReference type="Proteomes" id="UP000236290"/>
    </source>
</evidence>
<dbReference type="SUPFAM" id="SSF54928">
    <property type="entry name" value="RNA-binding domain, RBD"/>
    <property type="match status" value="1"/>
</dbReference>
<feature type="compositionally biased region" description="Polar residues" evidence="1">
    <location>
        <begin position="133"/>
        <end position="142"/>
    </location>
</feature>
<evidence type="ECO:0000313" key="2">
    <source>
        <dbReference type="EMBL" id="PNP54177.1"/>
    </source>
</evidence>
<reference evidence="2 3" key="1">
    <citation type="submission" date="2017-02" db="EMBL/GenBank/DDBJ databases">
        <title>Genomes of Trichoderma spp. with biocontrol activity.</title>
        <authorList>
            <person name="Gardiner D."/>
            <person name="Kazan K."/>
            <person name="Vos C."/>
            <person name="Harvey P."/>
        </authorList>
    </citation>
    <scope>NUCLEOTIDE SEQUENCE [LARGE SCALE GENOMIC DNA]</scope>
    <source>
        <strain evidence="2 3">Tr1</strain>
    </source>
</reference>
<dbReference type="AlphaFoldDB" id="A0A2K0U8R9"/>
<comment type="caution">
    <text evidence="2">The sequence shown here is derived from an EMBL/GenBank/DDBJ whole genome shotgun (WGS) entry which is preliminary data.</text>
</comment>
<name>A0A2K0U8R9_TRIHA</name>
<dbReference type="InterPro" id="IPR035979">
    <property type="entry name" value="RBD_domain_sf"/>
</dbReference>
<dbReference type="GO" id="GO:0003676">
    <property type="term" value="F:nucleic acid binding"/>
    <property type="evidence" value="ECO:0007669"/>
    <property type="project" value="InterPro"/>
</dbReference>
<evidence type="ECO:0000256" key="1">
    <source>
        <dbReference type="SAM" id="MobiDB-lite"/>
    </source>
</evidence>
<dbReference type="OrthoDB" id="610462at2759"/>
<accession>A0A2K0U8R9</accession>